<organism evidence="2 3">
    <name type="scientific">Cylicostephanus goldi</name>
    <name type="common">Nematode worm</name>
    <dbReference type="NCBI Taxonomy" id="71465"/>
    <lineage>
        <taxon>Eukaryota</taxon>
        <taxon>Metazoa</taxon>
        <taxon>Ecdysozoa</taxon>
        <taxon>Nematoda</taxon>
        <taxon>Chromadorea</taxon>
        <taxon>Rhabditida</taxon>
        <taxon>Rhabditina</taxon>
        <taxon>Rhabditomorpha</taxon>
        <taxon>Strongyloidea</taxon>
        <taxon>Strongylidae</taxon>
        <taxon>Cylicostephanus</taxon>
    </lineage>
</organism>
<dbReference type="AlphaFoldDB" id="A0A3P6UCQ0"/>
<evidence type="ECO:0000313" key="2">
    <source>
        <dbReference type="EMBL" id="VDK74901.1"/>
    </source>
</evidence>
<name>A0A3P6UCQ0_CYLGO</name>
<accession>A0A3P6UCQ0</accession>
<feature type="region of interest" description="Disordered" evidence="1">
    <location>
        <begin position="1"/>
        <end position="35"/>
    </location>
</feature>
<reference evidence="2 3" key="1">
    <citation type="submission" date="2018-11" db="EMBL/GenBank/DDBJ databases">
        <authorList>
            <consortium name="Pathogen Informatics"/>
        </authorList>
    </citation>
    <scope>NUCLEOTIDE SEQUENCE [LARGE SCALE GENOMIC DNA]</scope>
</reference>
<evidence type="ECO:0000256" key="1">
    <source>
        <dbReference type="SAM" id="MobiDB-lite"/>
    </source>
</evidence>
<keyword evidence="3" id="KW-1185">Reference proteome</keyword>
<evidence type="ECO:0000313" key="3">
    <source>
        <dbReference type="Proteomes" id="UP000271889"/>
    </source>
</evidence>
<proteinExistence type="predicted"/>
<dbReference type="EMBL" id="UYRV01024122">
    <property type="protein sequence ID" value="VDK74901.1"/>
    <property type="molecule type" value="Genomic_DNA"/>
</dbReference>
<protein>
    <submittedName>
        <fullName evidence="2">Uncharacterized protein</fullName>
    </submittedName>
</protein>
<dbReference type="OrthoDB" id="5919374at2759"/>
<gene>
    <name evidence="2" type="ORF">CGOC_LOCUS7085</name>
</gene>
<sequence length="42" mass="4589">MMETAEEQYRQQIGGGSTPIPMPSGDKHFDPAKSATLKLLKV</sequence>
<dbReference type="Proteomes" id="UP000271889">
    <property type="component" value="Unassembled WGS sequence"/>
</dbReference>